<dbReference type="EMBL" id="CP003360">
    <property type="protein sequence ID" value="AFM23709.1"/>
    <property type="molecule type" value="Genomic_DNA"/>
</dbReference>
<dbReference type="eggNOG" id="COG0582">
    <property type="taxonomic scope" value="Bacteria"/>
</dbReference>
<evidence type="ECO:0000256" key="2">
    <source>
        <dbReference type="ARBA" id="ARBA00023125"/>
    </source>
</evidence>
<dbReference type="OrthoDB" id="9789256at2"/>
<dbReference type="GO" id="GO:0003677">
    <property type="term" value="F:DNA binding"/>
    <property type="evidence" value="ECO:0007669"/>
    <property type="project" value="UniProtKB-KW"/>
</dbReference>
<dbReference type="PANTHER" id="PTHR30349">
    <property type="entry name" value="PHAGE INTEGRASE-RELATED"/>
    <property type="match status" value="1"/>
</dbReference>
<accession>I4C2B8</accession>
<dbReference type="Proteomes" id="UP000006055">
    <property type="component" value="Chromosome"/>
</dbReference>
<protein>
    <submittedName>
        <fullName evidence="5">Site-specific recombinase XerD</fullName>
    </submittedName>
</protein>
<keyword evidence="3" id="KW-0233">DNA recombination</keyword>
<feature type="domain" description="Tyr recombinase" evidence="4">
    <location>
        <begin position="184"/>
        <end position="362"/>
    </location>
</feature>
<comment type="similarity">
    <text evidence="1">Belongs to the 'phage' integrase family.</text>
</comment>
<evidence type="ECO:0000256" key="3">
    <source>
        <dbReference type="ARBA" id="ARBA00023172"/>
    </source>
</evidence>
<dbReference type="Gene3D" id="1.10.150.130">
    <property type="match status" value="1"/>
</dbReference>
<keyword evidence="6" id="KW-1185">Reference proteome</keyword>
<dbReference type="GO" id="GO:0015074">
    <property type="term" value="P:DNA integration"/>
    <property type="evidence" value="ECO:0007669"/>
    <property type="project" value="InterPro"/>
</dbReference>
<gene>
    <name evidence="5" type="ordered locus">Desti_0991</name>
</gene>
<dbReference type="Pfam" id="PF00589">
    <property type="entry name" value="Phage_integrase"/>
    <property type="match status" value="1"/>
</dbReference>
<dbReference type="SUPFAM" id="SSF56349">
    <property type="entry name" value="DNA breaking-rejoining enzymes"/>
    <property type="match status" value="1"/>
</dbReference>
<organism evidence="5 6">
    <name type="scientific">Desulfomonile tiedjei (strain ATCC 49306 / DSM 6799 / DCB-1)</name>
    <dbReference type="NCBI Taxonomy" id="706587"/>
    <lineage>
        <taxon>Bacteria</taxon>
        <taxon>Pseudomonadati</taxon>
        <taxon>Thermodesulfobacteriota</taxon>
        <taxon>Desulfomonilia</taxon>
        <taxon>Desulfomonilales</taxon>
        <taxon>Desulfomonilaceae</taxon>
        <taxon>Desulfomonile</taxon>
    </lineage>
</organism>
<dbReference type="InterPro" id="IPR050090">
    <property type="entry name" value="Tyrosine_recombinase_XerCD"/>
</dbReference>
<dbReference type="KEGG" id="dti:Desti_0991"/>
<dbReference type="AlphaFoldDB" id="I4C2B8"/>
<dbReference type="GO" id="GO:0006310">
    <property type="term" value="P:DNA recombination"/>
    <property type="evidence" value="ECO:0007669"/>
    <property type="project" value="UniProtKB-KW"/>
</dbReference>
<proteinExistence type="inferred from homology"/>
<dbReference type="CDD" id="cd00796">
    <property type="entry name" value="INT_Rci_Hp1_C"/>
    <property type="match status" value="1"/>
</dbReference>
<evidence type="ECO:0000313" key="5">
    <source>
        <dbReference type="EMBL" id="AFM23709.1"/>
    </source>
</evidence>
<dbReference type="HOGENOM" id="CLU_027562_17_7_7"/>
<evidence type="ECO:0000259" key="4">
    <source>
        <dbReference type="PROSITE" id="PS51898"/>
    </source>
</evidence>
<dbReference type="InterPro" id="IPR011010">
    <property type="entry name" value="DNA_brk_join_enz"/>
</dbReference>
<dbReference type="RefSeq" id="WP_014808863.1">
    <property type="nucleotide sequence ID" value="NC_018025.1"/>
</dbReference>
<dbReference type="Gene3D" id="1.10.443.10">
    <property type="entry name" value="Intergrase catalytic core"/>
    <property type="match status" value="1"/>
</dbReference>
<evidence type="ECO:0000313" key="6">
    <source>
        <dbReference type="Proteomes" id="UP000006055"/>
    </source>
</evidence>
<reference evidence="6" key="1">
    <citation type="submission" date="2012-06" db="EMBL/GenBank/DDBJ databases">
        <title>Complete sequence of chromosome of Desulfomonile tiedjei DSM 6799.</title>
        <authorList>
            <person name="Lucas S."/>
            <person name="Copeland A."/>
            <person name="Lapidus A."/>
            <person name="Glavina del Rio T."/>
            <person name="Dalin E."/>
            <person name="Tice H."/>
            <person name="Bruce D."/>
            <person name="Goodwin L."/>
            <person name="Pitluck S."/>
            <person name="Peters L."/>
            <person name="Ovchinnikova G."/>
            <person name="Zeytun A."/>
            <person name="Lu M."/>
            <person name="Kyrpides N."/>
            <person name="Mavromatis K."/>
            <person name="Ivanova N."/>
            <person name="Brettin T."/>
            <person name="Detter J.C."/>
            <person name="Han C."/>
            <person name="Larimer F."/>
            <person name="Land M."/>
            <person name="Hauser L."/>
            <person name="Markowitz V."/>
            <person name="Cheng J.-F."/>
            <person name="Hugenholtz P."/>
            <person name="Woyke T."/>
            <person name="Wu D."/>
            <person name="Spring S."/>
            <person name="Schroeder M."/>
            <person name="Brambilla E."/>
            <person name="Klenk H.-P."/>
            <person name="Eisen J.A."/>
        </authorList>
    </citation>
    <scope>NUCLEOTIDE SEQUENCE [LARGE SCALE GENOMIC DNA]</scope>
    <source>
        <strain evidence="6">ATCC 49306 / DSM 6799 / DCB-1</strain>
    </source>
</reference>
<dbReference type="InterPro" id="IPR002104">
    <property type="entry name" value="Integrase_catalytic"/>
</dbReference>
<dbReference type="InterPro" id="IPR010998">
    <property type="entry name" value="Integrase_recombinase_N"/>
</dbReference>
<dbReference type="PROSITE" id="PS51898">
    <property type="entry name" value="TYR_RECOMBINASE"/>
    <property type="match status" value="1"/>
</dbReference>
<dbReference type="InterPro" id="IPR013762">
    <property type="entry name" value="Integrase-like_cat_sf"/>
</dbReference>
<dbReference type="STRING" id="706587.Desti_0991"/>
<keyword evidence="2" id="KW-0238">DNA-binding</keyword>
<sequence>MKKFAGVYVTESAMRQWRERPDRCYSVMFRDLETGKLRFERCGWASEGWTPEAAQRRRTELLEQDRVGEYKSKAQRKQDELTFGRFMEDRFLPWSDDNTRHPRDYRGLYKNWLKPEFETKTLGGIDPLSIERLRKKMRDAGRSDARIIHALGLLRNALNKAIQWRLWSGENPIKAVRLPKLNNARQRFLSTDEAERLLTALRKKSKQIERMARMSLYGGFRLGELFKLTWGNVDLKNGIIMIQDTKNSESRPIFTTSKIRAVLDELTPGEPDELVFTTKQGRSIQWLSKTFGVVLQELGLNRNVTDRREKVCFHTLRHTFASWAVMAGIPIYTLAKTLGHRTTTMTVRYSHLSPDSQKTAFEAVSRFAEESKGTEAEAANNDG</sequence>
<evidence type="ECO:0000256" key="1">
    <source>
        <dbReference type="ARBA" id="ARBA00008857"/>
    </source>
</evidence>
<name>I4C2B8_DESTA</name>
<dbReference type="PANTHER" id="PTHR30349:SF64">
    <property type="entry name" value="PROPHAGE INTEGRASE INTD-RELATED"/>
    <property type="match status" value="1"/>
</dbReference>